<feature type="region of interest" description="Disordered" evidence="1">
    <location>
        <begin position="83"/>
        <end position="110"/>
    </location>
</feature>
<keyword evidence="2" id="KW-1185">Reference proteome</keyword>
<accession>A0A7E4VTE5</accession>
<evidence type="ECO:0000256" key="1">
    <source>
        <dbReference type="SAM" id="MobiDB-lite"/>
    </source>
</evidence>
<reference evidence="3" key="2">
    <citation type="submission" date="2020-10" db="UniProtKB">
        <authorList>
            <consortium name="WormBaseParasite"/>
        </authorList>
    </citation>
    <scope>IDENTIFICATION</scope>
</reference>
<dbReference type="WBParaSite" id="Pan_g2821.t1">
    <property type="protein sequence ID" value="Pan_g2821.t1"/>
    <property type="gene ID" value="Pan_g2821"/>
</dbReference>
<reference evidence="2" key="1">
    <citation type="journal article" date="2013" name="Genetics">
        <title>The draft genome and transcriptome of Panagrellus redivivus are shaped by the harsh demands of a free-living lifestyle.</title>
        <authorList>
            <person name="Srinivasan J."/>
            <person name="Dillman A.R."/>
            <person name="Macchietto M.G."/>
            <person name="Heikkinen L."/>
            <person name="Lakso M."/>
            <person name="Fracchia K.M."/>
            <person name="Antoshechkin I."/>
            <person name="Mortazavi A."/>
            <person name="Wong G."/>
            <person name="Sternberg P.W."/>
        </authorList>
    </citation>
    <scope>NUCLEOTIDE SEQUENCE [LARGE SCALE GENOMIC DNA]</scope>
    <source>
        <strain evidence="2">MT8872</strain>
    </source>
</reference>
<evidence type="ECO:0000313" key="3">
    <source>
        <dbReference type="WBParaSite" id="Pan_g2821.t1"/>
    </source>
</evidence>
<feature type="region of interest" description="Disordered" evidence="1">
    <location>
        <begin position="160"/>
        <end position="184"/>
    </location>
</feature>
<proteinExistence type="predicted"/>
<dbReference type="Proteomes" id="UP000492821">
    <property type="component" value="Unassembled WGS sequence"/>
</dbReference>
<protein>
    <submittedName>
        <fullName evidence="3">Uncharacterized protein</fullName>
    </submittedName>
</protein>
<dbReference type="AlphaFoldDB" id="A0A7E4VTE5"/>
<feature type="region of interest" description="Disordered" evidence="1">
    <location>
        <begin position="1"/>
        <end position="71"/>
    </location>
</feature>
<evidence type="ECO:0000313" key="2">
    <source>
        <dbReference type="Proteomes" id="UP000492821"/>
    </source>
</evidence>
<organism evidence="2 3">
    <name type="scientific">Panagrellus redivivus</name>
    <name type="common">Microworm</name>
    <dbReference type="NCBI Taxonomy" id="6233"/>
    <lineage>
        <taxon>Eukaryota</taxon>
        <taxon>Metazoa</taxon>
        <taxon>Ecdysozoa</taxon>
        <taxon>Nematoda</taxon>
        <taxon>Chromadorea</taxon>
        <taxon>Rhabditida</taxon>
        <taxon>Tylenchina</taxon>
        <taxon>Panagrolaimomorpha</taxon>
        <taxon>Panagrolaimoidea</taxon>
        <taxon>Panagrolaimidae</taxon>
        <taxon>Panagrellus</taxon>
    </lineage>
</organism>
<name>A0A7E4VTE5_PANRE</name>
<sequence length="184" mass="20679">MDLVNKIFSNKREHELPLAMYSDQGRRSRQSPRSPGPKYGLSLVENLSAHSRGGFGDATDTEGKKGAPNLGAPISKIMRERHKTDMGNCFGGDSKKKQKQGPRRREVSLREEEKPIWRHLAEKASSINHEDGAAFCRWRAGHPARNVRTATNIELLACSNKHKTMTTPHNTQNDEPREQTNQSP</sequence>